<name>A0A9P9DZC0_9HYPO</name>
<dbReference type="PANTHER" id="PTHR10672">
    <property type="entry name" value="ADDUCIN"/>
    <property type="match status" value="1"/>
</dbReference>
<feature type="domain" description="Class II aldolase/adducin N-terminal" evidence="2">
    <location>
        <begin position="69"/>
        <end position="253"/>
    </location>
</feature>
<evidence type="ECO:0000313" key="4">
    <source>
        <dbReference type="Proteomes" id="UP000738349"/>
    </source>
</evidence>
<evidence type="ECO:0000256" key="1">
    <source>
        <dbReference type="SAM" id="MobiDB-lite"/>
    </source>
</evidence>
<dbReference type="AlphaFoldDB" id="A0A9P9DZC0"/>
<dbReference type="GO" id="GO:0005856">
    <property type="term" value="C:cytoskeleton"/>
    <property type="evidence" value="ECO:0007669"/>
    <property type="project" value="TreeGrafter"/>
</dbReference>
<protein>
    <submittedName>
        <fullName evidence="3">L-fuculose-phosphate aldolase</fullName>
    </submittedName>
</protein>
<comment type="caution">
    <text evidence="3">The sequence shown here is derived from an EMBL/GenBank/DDBJ whole genome shotgun (WGS) entry which is preliminary data.</text>
</comment>
<dbReference type="OrthoDB" id="3238794at2759"/>
<organism evidence="3 4">
    <name type="scientific">Dactylonectria macrodidyma</name>
    <dbReference type="NCBI Taxonomy" id="307937"/>
    <lineage>
        <taxon>Eukaryota</taxon>
        <taxon>Fungi</taxon>
        <taxon>Dikarya</taxon>
        <taxon>Ascomycota</taxon>
        <taxon>Pezizomycotina</taxon>
        <taxon>Sordariomycetes</taxon>
        <taxon>Hypocreomycetidae</taxon>
        <taxon>Hypocreales</taxon>
        <taxon>Nectriaceae</taxon>
        <taxon>Dactylonectria</taxon>
    </lineage>
</organism>
<dbReference type="GO" id="GO:0051015">
    <property type="term" value="F:actin filament binding"/>
    <property type="evidence" value="ECO:0007669"/>
    <property type="project" value="TreeGrafter"/>
</dbReference>
<dbReference type="SUPFAM" id="SSF53639">
    <property type="entry name" value="AraD/HMP-PK domain-like"/>
    <property type="match status" value="1"/>
</dbReference>
<proteinExistence type="predicted"/>
<dbReference type="PANTHER" id="PTHR10672:SF25">
    <property type="entry name" value="MEIOTICALLY UP-REGULATED GENE 14 PROTEIN"/>
    <property type="match status" value="1"/>
</dbReference>
<dbReference type="NCBIfam" id="NF004855">
    <property type="entry name" value="PRK06208.1"/>
    <property type="match status" value="1"/>
</dbReference>
<dbReference type="FunFam" id="3.40.225.10:FF:000009">
    <property type="entry name" value="Class II aldolase/adducin N-terminal"/>
    <property type="match status" value="1"/>
</dbReference>
<evidence type="ECO:0000259" key="2">
    <source>
        <dbReference type="SMART" id="SM01007"/>
    </source>
</evidence>
<accession>A0A9P9DZC0</accession>
<dbReference type="SMART" id="SM01007">
    <property type="entry name" value="Aldolase_II"/>
    <property type="match status" value="1"/>
</dbReference>
<dbReference type="InterPro" id="IPR051017">
    <property type="entry name" value="Aldolase-II_Adducin_sf"/>
</dbReference>
<sequence length="307" mass="33213">MAPHLSNDSPAVDYVPGSLQPVKKAQSRAAEKPPSSSKSNALQALSQGVTLPGRPIFSDVEKARHHMLNHMAGAFRVLARHGCVEGISGHISLRDPEDPSVFWTNPLGLHFALLKPEDMILLDKNGEFMGGNSSHPANAAGFLIHSALHEARADVNAACHFHSVHGKAWSAFAQPLEMINQDVTIFYGEAQAVYTDFGGIVLKDEESEALAKSLGSKGKGMILRNHGLLTVGNTVDEAAYLFMLMERSCQIQLAADGAAASGRQKVFIDEEAAKYTFEMTSDPDSLYAEFQPYLQYESAMTPGGLQF</sequence>
<reference evidence="3" key="1">
    <citation type="journal article" date="2021" name="Nat. Commun.">
        <title>Genetic determinants of endophytism in the Arabidopsis root mycobiome.</title>
        <authorList>
            <person name="Mesny F."/>
            <person name="Miyauchi S."/>
            <person name="Thiergart T."/>
            <person name="Pickel B."/>
            <person name="Atanasova L."/>
            <person name="Karlsson M."/>
            <person name="Huettel B."/>
            <person name="Barry K.W."/>
            <person name="Haridas S."/>
            <person name="Chen C."/>
            <person name="Bauer D."/>
            <person name="Andreopoulos W."/>
            <person name="Pangilinan J."/>
            <person name="LaButti K."/>
            <person name="Riley R."/>
            <person name="Lipzen A."/>
            <person name="Clum A."/>
            <person name="Drula E."/>
            <person name="Henrissat B."/>
            <person name="Kohler A."/>
            <person name="Grigoriev I.V."/>
            <person name="Martin F.M."/>
            <person name="Hacquard S."/>
        </authorList>
    </citation>
    <scope>NUCLEOTIDE SEQUENCE</scope>
    <source>
        <strain evidence="3">MPI-CAGE-AT-0147</strain>
    </source>
</reference>
<evidence type="ECO:0000313" key="3">
    <source>
        <dbReference type="EMBL" id="KAH7129279.1"/>
    </source>
</evidence>
<feature type="region of interest" description="Disordered" evidence="1">
    <location>
        <begin position="1"/>
        <end position="42"/>
    </location>
</feature>
<dbReference type="InterPro" id="IPR001303">
    <property type="entry name" value="Aldolase_II/adducin_N"/>
</dbReference>
<dbReference type="Proteomes" id="UP000738349">
    <property type="component" value="Unassembled WGS sequence"/>
</dbReference>
<dbReference type="EMBL" id="JAGMUV010000018">
    <property type="protein sequence ID" value="KAH7129279.1"/>
    <property type="molecule type" value="Genomic_DNA"/>
</dbReference>
<gene>
    <name evidence="3" type="ORF">EDB81DRAFT_764427</name>
</gene>
<dbReference type="Pfam" id="PF00596">
    <property type="entry name" value="Aldolase_II"/>
    <property type="match status" value="1"/>
</dbReference>
<dbReference type="InterPro" id="IPR036409">
    <property type="entry name" value="Aldolase_II/adducin_N_sf"/>
</dbReference>
<keyword evidence="4" id="KW-1185">Reference proteome</keyword>
<dbReference type="Gene3D" id="3.40.225.10">
    <property type="entry name" value="Class II aldolase/adducin N-terminal domain"/>
    <property type="match status" value="1"/>
</dbReference>